<name>A0ABN8JXG0_9HYPH</name>
<proteinExistence type="predicted"/>
<evidence type="ECO:0000313" key="2">
    <source>
        <dbReference type="Proteomes" id="UP001153050"/>
    </source>
</evidence>
<dbReference type="RefSeq" id="WP_254019291.1">
    <property type="nucleotide sequence ID" value="NZ_CAKXZT010000130.1"/>
</dbReference>
<accession>A0ABN8JXG0</accession>
<comment type="caution">
    <text evidence="1">The sequence shown here is derived from an EMBL/GenBank/DDBJ whole genome shotgun (WGS) entry which is preliminary data.</text>
</comment>
<dbReference type="InterPro" id="IPR011990">
    <property type="entry name" value="TPR-like_helical_dom_sf"/>
</dbReference>
<organism evidence="1 2">
    <name type="scientific">Mesorhizobium escarrei</name>
    <dbReference type="NCBI Taxonomy" id="666018"/>
    <lineage>
        <taxon>Bacteria</taxon>
        <taxon>Pseudomonadati</taxon>
        <taxon>Pseudomonadota</taxon>
        <taxon>Alphaproteobacteria</taxon>
        <taxon>Hyphomicrobiales</taxon>
        <taxon>Phyllobacteriaceae</taxon>
        <taxon>Mesorhizobium</taxon>
    </lineage>
</organism>
<gene>
    <name evidence="1" type="ORF">MES5069_350016</name>
</gene>
<keyword evidence="2" id="KW-1185">Reference proteome</keyword>
<protein>
    <recommendedName>
        <fullName evidence="3">Tetratricopeptide repeat protein</fullName>
    </recommendedName>
</protein>
<reference evidence="1 2" key="1">
    <citation type="submission" date="2022-03" db="EMBL/GenBank/DDBJ databases">
        <authorList>
            <person name="Brunel B."/>
        </authorList>
    </citation>
    <scope>NUCLEOTIDE SEQUENCE [LARGE SCALE GENOMIC DNA]</scope>
    <source>
        <strain evidence="1">STM5069sample</strain>
    </source>
</reference>
<evidence type="ECO:0008006" key="3">
    <source>
        <dbReference type="Google" id="ProtNLM"/>
    </source>
</evidence>
<dbReference type="Proteomes" id="UP001153050">
    <property type="component" value="Unassembled WGS sequence"/>
</dbReference>
<sequence length="681" mass="76375">MTPEEHKAFTDGMDLFAEHKYRECHDAALPLIQKRMFQWLVQILIISLERDYRFDLLESLREVAVKSFSHEAWAGLLFSLSFRRVSYEQALAAAADDSKKLCQVLFYWGQALLTEGDRSAAKDCFQACSDLNAECAEASMAAAELQNFESIEQTLERAIVRIGMAVNDKDNKRIKAAFHVAANLIDNAAKQATPLSRRLFDVLQAIAAEGGIPEGDMAGVGACFPARASNQLAPQISGFAVSNMGQSLRTVLSAPLRRLHCWGKQIDPTTLDPLQRTALTFGFPMFMGRPFQSPNHPIWHELLEAGVKPDREVSPFCRRRFSGEGSQDFPRARYHVLCMDALGNDNRTLVQELNAYVVPQLTGHCVATTGEGPDTINLLFRGLPDEPNPLFLAIQSPDRFDNYLSNLPEDGETLRSALRSPEILRQVDARNELSIPIKCRIGEVDMLDCLDLRYSDARSWTLEFLRHPPVGLIGEAYAALAAAHEVDIRKIDIWADAMPVLTGKSFGGNPITDHFGMMLRNIGCEGLVFPSARSDYLAHFENGTLANFFGWNVVDYRGLKPSGKVGLEFGNMIEELPARYEVREASDGPFAGSLHVIGGTLFERVENEQHFRERATLECSGWRMDHHESRVYLRGFMWYERKYSISEPDFEARCPKCGTFYTDEAIQILPICPVCRYPGDV</sequence>
<dbReference type="Gene3D" id="1.25.40.10">
    <property type="entry name" value="Tetratricopeptide repeat domain"/>
    <property type="match status" value="1"/>
</dbReference>
<dbReference type="EMBL" id="CAKXZT010000130">
    <property type="protein sequence ID" value="CAH2402713.1"/>
    <property type="molecule type" value="Genomic_DNA"/>
</dbReference>
<evidence type="ECO:0000313" key="1">
    <source>
        <dbReference type="EMBL" id="CAH2402713.1"/>
    </source>
</evidence>